<dbReference type="STRING" id="1071380.I2H870"/>
<proteinExistence type="predicted"/>
<evidence type="ECO:0000313" key="5">
    <source>
        <dbReference type="Proteomes" id="UP000002866"/>
    </source>
</evidence>
<dbReference type="eggNOG" id="KOG4775">
    <property type="taxonomic scope" value="Eukaryota"/>
</dbReference>
<evidence type="ECO:0000256" key="1">
    <source>
        <dbReference type="SAM" id="MobiDB-lite"/>
    </source>
</evidence>
<dbReference type="KEGG" id="tbl:TBLA_0H02880"/>
<gene>
    <name evidence="4" type="primary">TBLA0H02880</name>
    <name evidence="4" type="ORF">TBLA_0H02880</name>
</gene>
<dbReference type="InParanoid" id="I2H870"/>
<keyword evidence="5" id="KW-1185">Reference proteome</keyword>
<dbReference type="InterPro" id="IPR013665">
    <property type="entry name" value="Sfi1_dom"/>
</dbReference>
<dbReference type="Pfam" id="PF08457">
    <property type="entry name" value="Sfi1"/>
    <property type="match status" value="1"/>
</dbReference>
<dbReference type="EMBL" id="HE806323">
    <property type="protein sequence ID" value="CCH62572.1"/>
    <property type="molecule type" value="Genomic_DNA"/>
</dbReference>
<feature type="compositionally biased region" description="Basic and acidic residues" evidence="1">
    <location>
        <begin position="9"/>
        <end position="22"/>
    </location>
</feature>
<sequence>MNPNGPETQSRDHVYLTKKDNSESEDEKDNDTTPSTDQIILHPVNLMNVQLETDLTILSNELNTHSTKFNNTHYTSSTDSCINETISSLLSKMHLNSDHKDILEEENSIYLKYRYNWNRDSHVDAGLENESLVINKAYLNDTAVIVSDNEHIDSTNEINSPSHTDDPNSARSFYYNSKLSRNTDVDFNHNRADQQYWDDNKFYRLYNNIQVFLIRNKMPLDFLKIFKRYVNYLIEDEIYPLDDTYITNINEKLKNNFNNTPELQQIVLSFLERPKNIYMSLALAEYSGNKQLLKKYMKSWMKRIDLYSRLTYHCNRRLVTKYFHTWIGSRNTLKARYNGYIYSRGVSTGLYKWLDRYRDIKKQERTAIQEYNSHLIKMSLNRIRRRNDRILNCKKNINRRKQAVFFRLWKIRHSEKKYCTRYENTLKVLMIHRFRDTVRNQKQKSNILEEKSLQYNILRQRFFFQKWLINYTNNKSKEKFAEQYHKTMLVDLIRRIVKRRELERHIRLKLDKILMKYLLQQVWLKKTKEEHQVQAFLSSKHSALQAKYFNHWCTNFKSLVKISRLCVKSSLKPYILKWKLIYNLNIHFKTPLYRYNILRPQLDIWYQKYQLKLESKKRRLDSVFKQYERQKLTQIIRRWKQLQLRQEKMLYQGNQIIRDKILKKYIKLWKSRCILLQNMQFQVTNLQKFYFLLRLKRKIGRLIKHNGQLNIQLKSYASKRKIFLMRTTLDRWKGKISRYTEWDYTAVAVADSALLNQTYKALLRRWQIYKKFSADSIIIRNYLLKLKLLKYWVRKKESIRFLNDRISHFQLTANLKILMRVLKLWSIKSLKISNHESTAKRFRIRWDRATLRGLIRLWRKRAESSPKKLRLLRNTEFSTSKVKSPETPLKSMLETIPGSSNIKRNRFDAFKSRYGGVRRAIPSPQKKSSLTQTVLNRTDTPKIFLSSHTKENILSTPNLPSENISTPKVLFEGLRNIPKIPPYQNNSTDLSNEKGGRNNVTAEGSPISHTKKSSPSH</sequence>
<reference evidence="4 5" key="1">
    <citation type="journal article" date="2011" name="Proc. Natl. Acad. Sci. U.S.A.">
        <title>Evolutionary erosion of yeast sex chromosomes by mating-type switching accidents.</title>
        <authorList>
            <person name="Gordon J.L."/>
            <person name="Armisen D."/>
            <person name="Proux-Wera E."/>
            <person name="Oheigeartaigh S.S."/>
            <person name="Byrne K.P."/>
            <person name="Wolfe K.H."/>
        </authorList>
    </citation>
    <scope>NUCLEOTIDE SEQUENCE [LARGE SCALE GENOMIC DNA]</scope>
    <source>
        <strain evidence="5">ATCC 34711 / CBS 6284 / DSM 70876 / NBRC 10599 / NRRL Y-10934 / UCD 77-7</strain>
    </source>
</reference>
<evidence type="ECO:0000313" key="4">
    <source>
        <dbReference type="EMBL" id="CCH62572.1"/>
    </source>
</evidence>
<feature type="region of interest" description="Disordered" evidence="1">
    <location>
        <begin position="1"/>
        <end position="37"/>
    </location>
</feature>
<protein>
    <submittedName>
        <fullName evidence="4">Uncharacterized protein</fullName>
    </submittedName>
</protein>
<feature type="domain" description="Sfi1 spindle body" evidence="2">
    <location>
        <begin position="594"/>
        <end position="862"/>
    </location>
</feature>
<evidence type="ECO:0000259" key="2">
    <source>
        <dbReference type="Pfam" id="PF08457"/>
    </source>
</evidence>
<dbReference type="FunCoup" id="I2H870">
    <property type="interactions" value="203"/>
</dbReference>
<dbReference type="Pfam" id="PF10638">
    <property type="entry name" value="Sfi1_C"/>
    <property type="match status" value="1"/>
</dbReference>
<evidence type="ECO:0000259" key="3">
    <source>
        <dbReference type="Pfam" id="PF10638"/>
    </source>
</evidence>
<name>I2H870_HENB6</name>
<dbReference type="OMA" id="WDRATVR"/>
<feature type="region of interest" description="Disordered" evidence="1">
    <location>
        <begin position="980"/>
        <end position="1017"/>
    </location>
</feature>
<dbReference type="Proteomes" id="UP000002866">
    <property type="component" value="Chromosome 8"/>
</dbReference>
<dbReference type="OrthoDB" id="4070448at2759"/>
<dbReference type="InterPro" id="IPR018907">
    <property type="entry name" value="Spindle_body_associated_C_dom"/>
</dbReference>
<accession>I2H870</accession>
<dbReference type="GeneID" id="14497729"/>
<feature type="domain" description="Spindle body associated protein C-terminal" evidence="3">
    <location>
        <begin position="886"/>
        <end position="935"/>
    </location>
</feature>
<dbReference type="AlphaFoldDB" id="I2H870"/>
<dbReference type="RefSeq" id="XP_004182091.1">
    <property type="nucleotide sequence ID" value="XM_004182043.1"/>
</dbReference>
<dbReference type="HOGENOM" id="CLU_296688_0_0_1"/>
<organism evidence="4 5">
    <name type="scientific">Henningerozyma blattae (strain ATCC 34711 / CBS 6284 / DSM 70876 / NBRC 10599 / NRRL Y-10934 / UCD 77-7)</name>
    <name type="common">Yeast</name>
    <name type="synonym">Tetrapisispora blattae</name>
    <dbReference type="NCBI Taxonomy" id="1071380"/>
    <lineage>
        <taxon>Eukaryota</taxon>
        <taxon>Fungi</taxon>
        <taxon>Dikarya</taxon>
        <taxon>Ascomycota</taxon>
        <taxon>Saccharomycotina</taxon>
        <taxon>Saccharomycetes</taxon>
        <taxon>Saccharomycetales</taxon>
        <taxon>Saccharomycetaceae</taxon>
        <taxon>Henningerozyma</taxon>
    </lineage>
</organism>